<proteinExistence type="predicted"/>
<dbReference type="AlphaFoldDB" id="D3DK45"/>
<dbReference type="Gene3D" id="3.40.1090.10">
    <property type="entry name" value="Cytosolic phospholipase A2 catalytic domain"/>
    <property type="match status" value="2"/>
</dbReference>
<dbReference type="KEGG" id="hth:HTH_1753"/>
<protein>
    <recommendedName>
        <fullName evidence="5">PNPLA domain-containing protein</fullName>
    </recommendedName>
</protein>
<comment type="caution">
    <text evidence="4">Lacks conserved residue(s) required for the propagation of feature annotation.</text>
</comment>
<dbReference type="GO" id="GO:0016787">
    <property type="term" value="F:hydrolase activity"/>
    <property type="evidence" value="ECO:0007669"/>
    <property type="project" value="UniProtKB-UniRule"/>
</dbReference>
<dbReference type="STRING" id="608538.HTH_1753"/>
<feature type="active site" description="Proton acceptor" evidence="4">
    <location>
        <position position="150"/>
    </location>
</feature>
<dbReference type="KEGG" id="hte:Hydth_1735"/>
<feature type="domain" description="PNPLA" evidence="5">
    <location>
        <begin position="5"/>
        <end position="163"/>
    </location>
</feature>
<organism evidence="6 7">
    <name type="scientific">Hydrogenobacter thermophilus (strain DSM 6534 / IAM 12695 / TK-6)</name>
    <dbReference type="NCBI Taxonomy" id="608538"/>
    <lineage>
        <taxon>Bacteria</taxon>
        <taxon>Pseudomonadati</taxon>
        <taxon>Aquificota</taxon>
        <taxon>Aquificia</taxon>
        <taxon>Aquificales</taxon>
        <taxon>Aquificaceae</taxon>
        <taxon>Hydrogenobacter</taxon>
    </lineage>
</organism>
<evidence type="ECO:0000259" key="5">
    <source>
        <dbReference type="PROSITE" id="PS51635"/>
    </source>
</evidence>
<dbReference type="InterPro" id="IPR050301">
    <property type="entry name" value="NTE"/>
</dbReference>
<keyword evidence="1 4" id="KW-0378">Hydrolase</keyword>
<accession>D3DK45</accession>
<dbReference type="eggNOG" id="COG1752">
    <property type="taxonomic scope" value="Bacteria"/>
</dbReference>
<dbReference type="PANTHER" id="PTHR14226">
    <property type="entry name" value="NEUROPATHY TARGET ESTERASE/SWISS CHEESE D.MELANOGASTER"/>
    <property type="match status" value="1"/>
</dbReference>
<evidence type="ECO:0000256" key="4">
    <source>
        <dbReference type="PROSITE-ProRule" id="PRU01161"/>
    </source>
</evidence>
<keyword evidence="3 4" id="KW-0443">Lipid metabolism</keyword>
<dbReference type="Proteomes" id="UP000002574">
    <property type="component" value="Chromosome"/>
</dbReference>
<dbReference type="EMBL" id="AP011112">
    <property type="protein sequence ID" value="BAI70197.1"/>
    <property type="molecule type" value="Genomic_DNA"/>
</dbReference>
<dbReference type="InterPro" id="IPR016035">
    <property type="entry name" value="Acyl_Trfase/lysoPLipase"/>
</dbReference>
<dbReference type="RefSeq" id="WP_012964377.1">
    <property type="nucleotide sequence ID" value="NC_013799.1"/>
</dbReference>
<dbReference type="PROSITE" id="PS51635">
    <property type="entry name" value="PNPLA"/>
    <property type="match status" value="1"/>
</dbReference>
<dbReference type="SUPFAM" id="SSF52151">
    <property type="entry name" value="FabD/lysophospholipase-like"/>
    <property type="match status" value="1"/>
</dbReference>
<dbReference type="OrthoDB" id="9770965at2"/>
<evidence type="ECO:0000313" key="6">
    <source>
        <dbReference type="EMBL" id="BAI70197.1"/>
    </source>
</evidence>
<evidence type="ECO:0000256" key="2">
    <source>
        <dbReference type="ARBA" id="ARBA00022963"/>
    </source>
</evidence>
<evidence type="ECO:0000256" key="1">
    <source>
        <dbReference type="ARBA" id="ARBA00022801"/>
    </source>
</evidence>
<keyword evidence="7" id="KW-1185">Reference proteome</keyword>
<name>D3DK45_HYDTT</name>
<sequence length="252" mass="27980">MKVNLVLSGGAARGIAHIGVIKALVDMGFDIQSVSAVSAGALVGAFFCAGYSPEEMIKIVKSTEWIKVLRPKVPRYGFFSLSKAEKFLRRYLEVELIEDLGKSLYIGVLDIKSGKSFHLSKGQLYPILLGSCALPGVFEPIRYGDYILIDGGVTNNLPVEPLLSKDGLLVGVDVNPTNAVEKVRNVFHIIARSFLLAVRSNVEKRKELCHVVIEPELQNYSVIDIWKAEEIYMLGYQKTIEVMKNYVQQTSR</sequence>
<feature type="short sequence motif" description="DGA/G" evidence="4">
    <location>
        <begin position="150"/>
        <end position="152"/>
    </location>
</feature>
<evidence type="ECO:0000256" key="3">
    <source>
        <dbReference type="ARBA" id="ARBA00023098"/>
    </source>
</evidence>
<evidence type="ECO:0000313" key="7">
    <source>
        <dbReference type="Proteomes" id="UP000002574"/>
    </source>
</evidence>
<gene>
    <name evidence="6" type="ordered locus">HTH_1753</name>
</gene>
<feature type="active site" description="Nucleophile" evidence="4">
    <location>
        <position position="38"/>
    </location>
</feature>
<dbReference type="Pfam" id="PF01734">
    <property type="entry name" value="Patatin"/>
    <property type="match status" value="1"/>
</dbReference>
<reference evidence="6 7" key="1">
    <citation type="journal article" date="2010" name="J. Bacteriol.">
        <title>Complete genome sequence of the thermophilic, obligately chemolithoautotrophic hydrogen-oxidizing bacterium Hydrogenobacter thermophilus TK-6.</title>
        <authorList>
            <person name="Arai H."/>
            <person name="Kanbe H."/>
            <person name="Ishii M."/>
            <person name="Igarashi Y."/>
        </authorList>
    </citation>
    <scope>NUCLEOTIDE SEQUENCE [LARGE SCALE GENOMIC DNA]</scope>
    <source>
        <strain evidence="7">DSM 6534 / IAM 12695 / TK-6 [Tokyo]</strain>
    </source>
</reference>
<dbReference type="GO" id="GO:0016042">
    <property type="term" value="P:lipid catabolic process"/>
    <property type="evidence" value="ECO:0007669"/>
    <property type="project" value="UniProtKB-UniRule"/>
</dbReference>
<dbReference type="PANTHER" id="PTHR14226:SF78">
    <property type="entry name" value="SLR0060 PROTEIN"/>
    <property type="match status" value="1"/>
</dbReference>
<keyword evidence="2 4" id="KW-0442">Lipid degradation</keyword>
<dbReference type="InterPro" id="IPR002641">
    <property type="entry name" value="PNPLA_dom"/>
</dbReference>